<dbReference type="GeneID" id="64869096"/>
<dbReference type="RefSeq" id="YP_010061215.1">
    <property type="nucleotide sequence ID" value="NC_054780.1"/>
</dbReference>
<name>A0A411CGH2_9CAUD</name>
<keyword evidence="2" id="KW-1185">Reference proteome</keyword>
<dbReference type="Proteomes" id="UP000289795">
    <property type="component" value="Segment"/>
</dbReference>
<dbReference type="KEGG" id="vg:64869096"/>
<reference evidence="1 2" key="1">
    <citation type="submission" date="2019-01" db="EMBL/GenBank/DDBJ databases">
        <authorList>
            <person name="Alm M."/>
            <person name="Atherton K."/>
            <person name="Bell S."/>
            <person name="Besich D."/>
            <person name="Binti S.O."/>
            <person name="Bosler J."/>
            <person name="Canida L."/>
            <person name="Carpenter K."/>
            <person name="Chang C."/>
            <person name="Chen Y."/>
            <person name="Conrad A."/>
            <person name="Cooper L."/>
            <person name="Falender Z."/>
            <person name="Fields N."/>
            <person name="Greene J."/>
            <person name="Grover M."/>
            <person name="Hegwood M."/>
            <person name="Hoban D."/>
            <person name="Horn B."/>
            <person name="House R."/>
            <person name="Jankowski L."/>
            <person name="Jeon J."/>
            <person name="Kerstiens E."/>
            <person name="Kilhoffer S."/>
            <person name="Krug D."/>
            <person name="Ku M."/>
            <person name="Kuchta V."/>
            <person name="Lantz T."/>
            <person name="Leazer E."/>
            <person name="Lin C."/>
            <person name="Markowicz R."/>
            <person name="Martin E."/>
            <person name="Mcanulty B."/>
            <person name="Mcginness S."/>
            <person name="Miller C."/>
            <person name="Misicko E."/>
            <person name="Muskat M."/>
            <person name="Novak L."/>
            <person name="Palm E."/>
            <person name="Paul E."/>
            <person name="Primer L."/>
            <person name="Rawson E."/>
            <person name="Reyes B."/>
            <person name="Richards C."/>
            <person name="Rodibaugh M."/>
            <person name="Roleck C."/>
            <person name="Roush M."/>
            <person name="Sanchez C."/>
            <person name="Sears T."/>
            <person name="Smith A."/>
            <person name="Smith G."/>
            <person name="Trende R."/>
            <person name="Whitt F."/>
            <person name="Zhang H."/>
            <person name="Agee R."/>
            <person name="Li Y."/>
            <person name="Clase K.L."/>
            <person name="Gurney S.M.R."/>
            <person name="Garlena R.A."/>
            <person name="Russell D.A."/>
            <person name="Pope W.H."/>
            <person name="Jacobs-Sera D."/>
            <person name="Hatfull G.F."/>
        </authorList>
    </citation>
    <scope>NUCLEOTIDE SEQUENCE [LARGE SCALE GENOMIC DNA]</scope>
</reference>
<protein>
    <submittedName>
        <fullName evidence="1">ParB-like nuclease domain protein</fullName>
    </submittedName>
</protein>
<evidence type="ECO:0000313" key="2">
    <source>
        <dbReference type="Proteomes" id="UP000289795"/>
    </source>
</evidence>
<gene>
    <name evidence="1" type="primary">82</name>
    <name evidence="1" type="ORF">SEA_JEWELBUG_82</name>
</gene>
<dbReference type="CDD" id="cd16387">
    <property type="entry name" value="ParB_N_Srx"/>
    <property type="match status" value="1"/>
</dbReference>
<dbReference type="EMBL" id="MK359352">
    <property type="protein sequence ID" value="QAY12972.1"/>
    <property type="molecule type" value="Genomic_DNA"/>
</dbReference>
<accession>A0A411CGH2</accession>
<evidence type="ECO:0000313" key="1">
    <source>
        <dbReference type="EMBL" id="QAY12972.1"/>
    </source>
</evidence>
<sequence>MTTLVGEDTLTLEEVSDLSSNDVASMRGEYVTVAESGEHLNEYYKVHSRPVSVGGPYEYGKFWDKVSQVAEILKCCDEWPFPPLVVREKTLYDGHHRANAAIKVGWDKPIPVTTEWWDWW</sequence>
<proteinExistence type="predicted"/>
<organism evidence="1 2">
    <name type="scientific">Mycobacterium phage JewelBug</name>
    <dbReference type="NCBI Taxonomy" id="2502450"/>
    <lineage>
        <taxon>Viruses</taxon>
        <taxon>Duplodnaviria</taxon>
        <taxon>Heunggongvirae</taxon>
        <taxon>Uroviricota</taxon>
        <taxon>Caudoviricetes</taxon>
        <taxon>Gladiatorvirus</taxon>
        <taxon>Gladiatorvirus jewelbug</taxon>
    </lineage>
</organism>